<proteinExistence type="predicted"/>
<protein>
    <submittedName>
        <fullName evidence="3">Uncharacterized protein</fullName>
    </submittedName>
</protein>
<feature type="compositionally biased region" description="Basic residues" evidence="1">
    <location>
        <begin position="137"/>
        <end position="151"/>
    </location>
</feature>
<reference evidence="4" key="1">
    <citation type="submission" date="2015-03" db="EMBL/GenBank/DDBJ databases">
        <authorList>
            <consortium name="Pathogen Informatics"/>
        </authorList>
    </citation>
    <scope>NUCLEOTIDE SEQUENCE [LARGE SCALE GENOMIC DNA]</scope>
    <source>
        <strain evidence="4">NCTC11134</strain>
    </source>
</reference>
<evidence type="ECO:0000313" key="4">
    <source>
        <dbReference type="Proteomes" id="UP000057820"/>
    </source>
</evidence>
<keyword evidence="2" id="KW-0812">Transmembrane</keyword>
<keyword evidence="2" id="KW-0472">Membrane</keyword>
<evidence type="ECO:0000313" key="3">
    <source>
        <dbReference type="EMBL" id="CRY74289.1"/>
    </source>
</evidence>
<gene>
    <name evidence="3" type="ORF">ERS450000_00587</name>
</gene>
<dbReference type="KEGG" id="nfr:ERS450000_00587"/>
<evidence type="ECO:0000256" key="2">
    <source>
        <dbReference type="SAM" id="Phobius"/>
    </source>
</evidence>
<organism evidence="3 4">
    <name type="scientific">Nocardia farcinica</name>
    <dbReference type="NCBI Taxonomy" id="37329"/>
    <lineage>
        <taxon>Bacteria</taxon>
        <taxon>Bacillati</taxon>
        <taxon>Actinomycetota</taxon>
        <taxon>Actinomycetes</taxon>
        <taxon>Mycobacteriales</taxon>
        <taxon>Nocardiaceae</taxon>
        <taxon>Nocardia</taxon>
    </lineage>
</organism>
<dbReference type="EMBL" id="LN868938">
    <property type="protein sequence ID" value="CRY74289.1"/>
    <property type="molecule type" value="Genomic_DNA"/>
</dbReference>
<feature type="region of interest" description="Disordered" evidence="1">
    <location>
        <begin position="132"/>
        <end position="151"/>
    </location>
</feature>
<name>A0A0H5NGB4_NOCFR</name>
<dbReference type="AlphaFoldDB" id="A0A0H5NGB4"/>
<dbReference type="Proteomes" id="UP000057820">
    <property type="component" value="Chromosome 1"/>
</dbReference>
<feature type="transmembrane region" description="Helical" evidence="2">
    <location>
        <begin position="158"/>
        <end position="178"/>
    </location>
</feature>
<dbReference type="RefSeq" id="WP_060590288.1">
    <property type="nucleotide sequence ID" value="NZ_CP031418.1"/>
</dbReference>
<sequence length="216" mass="23199">MEVALGIVNSSVSVSAADDRQALIGLARTRDYDLAEVLLIDDDTFMPTACIAECAGRVRAVAILAPSLEHLGVAARALPHIFTLVVPDRAETGADVVGARRHTDRMGYEAVRAHSRRGRIGGSYVKGSLRFRDRPAPRRGRNRSPHFHGHRSASPMPILWVLGVLVGGVLLLLVVLTLTHMGPADRPDETEVVPGPVAPAQQVAPPQPCFPFEANC</sequence>
<keyword evidence="2" id="KW-1133">Transmembrane helix</keyword>
<evidence type="ECO:0000256" key="1">
    <source>
        <dbReference type="SAM" id="MobiDB-lite"/>
    </source>
</evidence>
<accession>A0A0H5NGB4</accession>